<dbReference type="EMBL" id="CADCWD010000008">
    <property type="protein sequence ID" value="CAA9519909.1"/>
    <property type="molecule type" value="Genomic_DNA"/>
</dbReference>
<gene>
    <name evidence="1" type="ORF">AVDCRST_MAG23-128</name>
</gene>
<evidence type="ECO:0000313" key="1">
    <source>
        <dbReference type="EMBL" id="CAA9519909.1"/>
    </source>
</evidence>
<evidence type="ECO:0008006" key="2">
    <source>
        <dbReference type="Google" id="ProtNLM"/>
    </source>
</evidence>
<reference evidence="1" key="1">
    <citation type="submission" date="2020-02" db="EMBL/GenBank/DDBJ databases">
        <authorList>
            <person name="Meier V. D."/>
        </authorList>
    </citation>
    <scope>NUCLEOTIDE SEQUENCE</scope>
    <source>
        <strain evidence="1">AVDCRST_MAG23</strain>
    </source>
</reference>
<accession>A0A6J4TEA4</accession>
<sequence>MTKSVLERAFELARSGSCRSVAELELRLKREGYEAAASHLRGQSIRKQLRAMVSDARSERQRVVEDQ</sequence>
<name>A0A6J4TEA4_9SPHN</name>
<dbReference type="AlphaFoldDB" id="A0A6J4TEA4"/>
<protein>
    <recommendedName>
        <fullName evidence="2">KfrA N-terminal DNA-binding domain-containing protein</fullName>
    </recommendedName>
</protein>
<organism evidence="1">
    <name type="scientific">uncultured Sphingosinicella sp</name>
    <dbReference type="NCBI Taxonomy" id="478748"/>
    <lineage>
        <taxon>Bacteria</taxon>
        <taxon>Pseudomonadati</taxon>
        <taxon>Pseudomonadota</taxon>
        <taxon>Alphaproteobacteria</taxon>
        <taxon>Sphingomonadales</taxon>
        <taxon>Sphingosinicellaceae</taxon>
        <taxon>Sphingosinicella</taxon>
        <taxon>environmental samples</taxon>
    </lineage>
</organism>
<proteinExistence type="predicted"/>